<sequence length="158" mass="18279">MTFQIVLNTVIAIMWAVLWNSYTGVDFLLGYIVGIFILFVLRRFLHFDFYMRRVFAAFKLIALFIKELIMSNIDVVKVLLSPKLDIEPGIIEVPTQLKSDWELTLLASLISLTPGTLSMDFSEDKKSIFVHSIHVPDKEQMIREIHDSFEKAIMEVTH</sequence>
<keyword evidence="3" id="KW-0813">Transport</keyword>
<evidence type="ECO:0000256" key="6">
    <source>
        <dbReference type="ARBA" id="ARBA00022989"/>
    </source>
</evidence>
<comment type="subcellular location">
    <subcellularLocation>
        <location evidence="1">Cell membrane</location>
        <topology evidence="1">Multi-pass membrane protein</topology>
    </subcellularLocation>
</comment>
<feature type="transmembrane region" description="Helical" evidence="8">
    <location>
        <begin position="28"/>
        <end position="45"/>
    </location>
</feature>
<organism evidence="9 10">
    <name type="scientific">Exiguobacterium aurantiacum</name>
    <dbReference type="NCBI Taxonomy" id="33987"/>
    <lineage>
        <taxon>Bacteria</taxon>
        <taxon>Bacillati</taxon>
        <taxon>Bacillota</taxon>
        <taxon>Bacilli</taxon>
        <taxon>Bacillales</taxon>
        <taxon>Bacillales Family XII. Incertae Sedis</taxon>
        <taxon>Exiguobacterium</taxon>
    </lineage>
</organism>
<keyword evidence="3" id="KW-0050">Antiport</keyword>
<keyword evidence="6 8" id="KW-1133">Transmembrane helix</keyword>
<evidence type="ECO:0000256" key="7">
    <source>
        <dbReference type="ARBA" id="ARBA00023136"/>
    </source>
</evidence>
<dbReference type="RefSeq" id="WP_255177367.1">
    <property type="nucleotide sequence ID" value="NZ_CP101462.1"/>
</dbReference>
<protein>
    <submittedName>
        <fullName evidence="9">Na+/H+ antiporter subunit E</fullName>
    </submittedName>
</protein>
<dbReference type="InterPro" id="IPR002758">
    <property type="entry name" value="Cation_antiport_E"/>
</dbReference>
<dbReference type="PANTHER" id="PTHR34584">
    <property type="entry name" value="NA(+)/H(+) ANTIPORTER SUBUNIT E1"/>
    <property type="match status" value="1"/>
</dbReference>
<proteinExistence type="inferred from homology"/>
<keyword evidence="10" id="KW-1185">Reference proteome</keyword>
<evidence type="ECO:0000313" key="9">
    <source>
        <dbReference type="EMBL" id="UTT42854.1"/>
    </source>
</evidence>
<keyword evidence="4" id="KW-1003">Cell membrane</keyword>
<evidence type="ECO:0000256" key="8">
    <source>
        <dbReference type="SAM" id="Phobius"/>
    </source>
</evidence>
<dbReference type="NCBIfam" id="NF009292">
    <property type="entry name" value="PRK12651.1-3"/>
    <property type="match status" value="1"/>
</dbReference>
<dbReference type="PANTHER" id="PTHR34584:SF1">
    <property type="entry name" value="NA(+)_H(+) ANTIPORTER SUBUNIT E1"/>
    <property type="match status" value="1"/>
</dbReference>
<dbReference type="Proteomes" id="UP001060325">
    <property type="component" value="Chromosome"/>
</dbReference>
<keyword evidence="5 8" id="KW-0812">Transmembrane</keyword>
<evidence type="ECO:0000256" key="1">
    <source>
        <dbReference type="ARBA" id="ARBA00004651"/>
    </source>
</evidence>
<name>A0ABY5FNG3_9BACL</name>
<keyword evidence="7 8" id="KW-0472">Membrane</keyword>
<dbReference type="PIRSF" id="PIRSF019239">
    <property type="entry name" value="MrpE"/>
    <property type="match status" value="1"/>
</dbReference>
<evidence type="ECO:0000256" key="3">
    <source>
        <dbReference type="ARBA" id="ARBA00022449"/>
    </source>
</evidence>
<reference evidence="9" key="1">
    <citation type="submission" date="2022-07" db="EMBL/GenBank/DDBJ databases">
        <title>Complete genome of CX2.</title>
        <authorList>
            <person name="Cao G."/>
        </authorList>
    </citation>
    <scope>NUCLEOTIDE SEQUENCE</scope>
    <source>
        <strain evidence="9">CX2</strain>
    </source>
</reference>
<accession>A0ABY5FNG3</accession>
<feature type="transmembrane region" description="Helical" evidence="8">
    <location>
        <begin position="5"/>
        <end position="22"/>
    </location>
</feature>
<dbReference type="Pfam" id="PF01899">
    <property type="entry name" value="MNHE"/>
    <property type="match status" value="1"/>
</dbReference>
<dbReference type="EMBL" id="CP101462">
    <property type="protein sequence ID" value="UTT42854.1"/>
    <property type="molecule type" value="Genomic_DNA"/>
</dbReference>
<evidence type="ECO:0000256" key="2">
    <source>
        <dbReference type="ARBA" id="ARBA00006228"/>
    </source>
</evidence>
<evidence type="ECO:0000256" key="5">
    <source>
        <dbReference type="ARBA" id="ARBA00022692"/>
    </source>
</evidence>
<gene>
    <name evidence="9" type="ORF">NMQ00_15270</name>
</gene>
<comment type="similarity">
    <text evidence="2">Belongs to the CPA3 antiporters (TC 2.A.63) subunit E family.</text>
</comment>
<evidence type="ECO:0000313" key="10">
    <source>
        <dbReference type="Proteomes" id="UP001060325"/>
    </source>
</evidence>
<evidence type="ECO:0000256" key="4">
    <source>
        <dbReference type="ARBA" id="ARBA00022475"/>
    </source>
</evidence>